<accession>G0S3G2</accession>
<feature type="region of interest" description="Disordered" evidence="1">
    <location>
        <begin position="28"/>
        <end position="100"/>
    </location>
</feature>
<feature type="compositionally biased region" description="Low complexity" evidence="1">
    <location>
        <begin position="29"/>
        <end position="50"/>
    </location>
</feature>
<sequence>MSGLRPLLLPQLVEVKKQRGLVESDVELPPSYSVHSASSSDVASVLPSPSTSVFSRTGYAPSSSSTSSLDLTSPWTESPASPTLPIYSSKTKPPLPDVQEEPYEREEDFIAAGLECDYGDFGLYDCLCDAPCSHHGDLVQSPTIPASYMASDVDYDLGFLSDGDFGQDLRSKKRRQGSDTRFGNWSARFSSRLPSLSRWRSASTSSKAASFAYSASSDPSLASRRPSLVRAISRSSSLSGPARTASDYPAQDSDIPETPALSFYESCESVVLPSPLEVSPATVGKKLERDRTIATTPLLPPLMTEAPVPASSQTRPPSLQMSPLQSPTLPSPVPDLSGTKTFPSPPLSNKPSLTSLWRGTVSSTFSDAPSPVPYLFDLQDAWSDRLGHANFTIEPKPYMPETADLATLQAFRADWNQARTNYAKHLVRISEHYGSTSNIYALTEAKWAEIDQEWQRNEDQLVERLGKNDPVALSQLRRTSEERLSPSVPRMLSDDGKFPELGDVEIVGPMQRDAVMAGNSQHERKNSVSALLKSLAGKVGLRK</sequence>
<feature type="compositionally biased region" description="Polar residues" evidence="1">
    <location>
        <begin position="74"/>
        <end position="91"/>
    </location>
</feature>
<dbReference type="HOGENOM" id="CLU_020684_0_0_1"/>
<gene>
    <name evidence="2" type="ORF">CTHT_0020900</name>
</gene>
<evidence type="ECO:0000256" key="1">
    <source>
        <dbReference type="SAM" id="MobiDB-lite"/>
    </source>
</evidence>
<feature type="region of interest" description="Disordered" evidence="1">
    <location>
        <begin position="295"/>
        <end position="350"/>
    </location>
</feature>
<proteinExistence type="predicted"/>
<dbReference type="GeneID" id="18256128"/>
<name>G0S3G2_CHATD</name>
<dbReference type="EMBL" id="GL988040">
    <property type="protein sequence ID" value="EGS22545.1"/>
    <property type="molecule type" value="Genomic_DNA"/>
</dbReference>
<evidence type="ECO:0000313" key="3">
    <source>
        <dbReference type="Proteomes" id="UP000008066"/>
    </source>
</evidence>
<feature type="compositionally biased region" description="Low complexity" evidence="1">
    <location>
        <begin position="62"/>
        <end position="73"/>
    </location>
</feature>
<dbReference type="eggNOG" id="ENOG502SJFJ">
    <property type="taxonomic scope" value="Eukaryota"/>
</dbReference>
<dbReference type="OMA" id="KIPRLHD"/>
<evidence type="ECO:0008006" key="4">
    <source>
        <dbReference type="Google" id="ProtNLM"/>
    </source>
</evidence>
<dbReference type="AlphaFoldDB" id="G0S3G2"/>
<feature type="compositionally biased region" description="Low complexity" evidence="1">
    <location>
        <begin position="316"/>
        <end position="328"/>
    </location>
</feature>
<reference evidence="2 3" key="1">
    <citation type="journal article" date="2011" name="Cell">
        <title>Insight into structure and assembly of the nuclear pore complex by utilizing the genome of a eukaryotic thermophile.</title>
        <authorList>
            <person name="Amlacher S."/>
            <person name="Sarges P."/>
            <person name="Flemming D."/>
            <person name="van Noort V."/>
            <person name="Kunze R."/>
            <person name="Devos D.P."/>
            <person name="Arumugam M."/>
            <person name="Bork P."/>
            <person name="Hurt E."/>
        </authorList>
    </citation>
    <scope>NUCLEOTIDE SEQUENCE [LARGE SCALE GENOMIC DNA]</scope>
    <source>
        <strain evidence="3">DSM 1495 / CBS 144.50 / IMI 039719</strain>
    </source>
</reference>
<dbReference type="OrthoDB" id="3882058at2759"/>
<feature type="region of interest" description="Disordered" evidence="1">
    <location>
        <begin position="232"/>
        <end position="254"/>
    </location>
</feature>
<protein>
    <recommendedName>
        <fullName evidence="4">Only prolin and serin are matching in the corresponding protein</fullName>
    </recommendedName>
</protein>
<dbReference type="KEGG" id="cthr:CTHT_0020900"/>
<dbReference type="RefSeq" id="XP_006692564.1">
    <property type="nucleotide sequence ID" value="XM_006692501.1"/>
</dbReference>
<dbReference type="Proteomes" id="UP000008066">
    <property type="component" value="Unassembled WGS sequence"/>
</dbReference>
<keyword evidence="3" id="KW-1185">Reference proteome</keyword>
<feature type="region of interest" description="Disordered" evidence="1">
    <location>
        <begin position="472"/>
        <end position="495"/>
    </location>
</feature>
<evidence type="ECO:0000313" key="2">
    <source>
        <dbReference type="EMBL" id="EGS22545.1"/>
    </source>
</evidence>
<organism evidence="3">
    <name type="scientific">Chaetomium thermophilum (strain DSM 1495 / CBS 144.50 / IMI 039719)</name>
    <name type="common">Thermochaetoides thermophila</name>
    <dbReference type="NCBI Taxonomy" id="759272"/>
    <lineage>
        <taxon>Eukaryota</taxon>
        <taxon>Fungi</taxon>
        <taxon>Dikarya</taxon>
        <taxon>Ascomycota</taxon>
        <taxon>Pezizomycotina</taxon>
        <taxon>Sordariomycetes</taxon>
        <taxon>Sordariomycetidae</taxon>
        <taxon>Sordariales</taxon>
        <taxon>Chaetomiaceae</taxon>
        <taxon>Thermochaetoides</taxon>
    </lineage>
</organism>